<keyword evidence="1" id="KW-0378">Hydrolase</keyword>
<dbReference type="SUPFAM" id="SSF75005">
    <property type="entry name" value="Arabinanase/levansucrase/invertase"/>
    <property type="match status" value="1"/>
</dbReference>
<keyword evidence="3" id="KW-0732">Signal</keyword>
<evidence type="ECO:0000313" key="4">
    <source>
        <dbReference type="EMBL" id="UJF34822.1"/>
    </source>
</evidence>
<dbReference type="SUPFAM" id="SSF49899">
    <property type="entry name" value="Concanavalin A-like lectins/glucanases"/>
    <property type="match status" value="1"/>
</dbReference>
<evidence type="ECO:0000313" key="5">
    <source>
        <dbReference type="Proteomes" id="UP001649230"/>
    </source>
</evidence>
<organism evidence="4 5">
    <name type="scientific">Paenibacillus hexagrammi</name>
    <dbReference type="NCBI Taxonomy" id="2908839"/>
    <lineage>
        <taxon>Bacteria</taxon>
        <taxon>Bacillati</taxon>
        <taxon>Bacillota</taxon>
        <taxon>Bacilli</taxon>
        <taxon>Bacillales</taxon>
        <taxon>Paenibacillaceae</taxon>
        <taxon>Paenibacillus</taxon>
    </lineage>
</organism>
<sequence length="549" mass="60738">MNLRQAWGKSMIATVLITSLGAVVPAAAQAATDNGGYLISYFRSDPSQSGEKIQKLHYGYSRDGVKWYELNRNLPVFDPAYELRDPFLNKGPDGIWRLVYTTPDMDANGVNTATYYLGYAESTDLIHWTNQKRLDLMSNFRPANTVYNTWAPEWIYNDDTGKYLIYWSATLNASGPTNNKHYLATTTDWNTFSNASLFFDPGLKTIDADIIRYDKNGSDYYYMFFKDETIAPKKNRQTWASEPANKAEYEDPTHISAQTITPDYTEAPEAFKLIGQNKWNLIYDYWSQGKYGLKSTTNIEDPGAWSAENSNARFPNKIRHAGVATLTESELWNVINEYSLDAHYKLDNNGNDASGNSRNGTVEGSPVFSASGGKNGGYMNFDGVDDGIKLAGSASSGFMHDAFSMRSVSMWIKADNTGNTQLLYEEGGAVAGLALKIESGNLIAGVATGSVLKTVSTPFTDTSSWHHVALVYNEGSLQLYVDGNMKSTLATGFTEIASHSDHSGIGKRYTQDVFGGTVTGAYFKGKMDQVKIFSVPLVDQDITDLYETP</sequence>
<gene>
    <name evidence="4" type="ORF">L0M14_06605</name>
</gene>
<evidence type="ECO:0000256" key="1">
    <source>
        <dbReference type="ARBA" id="ARBA00022801"/>
    </source>
</evidence>
<dbReference type="InterPro" id="IPR023296">
    <property type="entry name" value="Glyco_hydro_beta-prop_sf"/>
</dbReference>
<reference evidence="4 5" key="1">
    <citation type="journal article" date="2024" name="Int. J. Syst. Evol. Microbiol.">
        <title>Paenibacillus hexagrammi sp. nov., a novel bacterium isolated from the gut content of Hexagrammos agrammus.</title>
        <authorList>
            <person name="Jung H.K."/>
            <person name="Kim D.G."/>
            <person name="Zin H."/>
            <person name="Park J."/>
            <person name="Jung H."/>
            <person name="Kim Y.O."/>
            <person name="Kong H.J."/>
            <person name="Kim J.W."/>
            <person name="Kim Y.S."/>
        </authorList>
    </citation>
    <scope>NUCLEOTIDE SEQUENCE [LARGE SCALE GENOMIC DNA]</scope>
    <source>
        <strain evidence="4 5">YPD9-1</strain>
    </source>
</reference>
<dbReference type="Gene3D" id="2.115.10.20">
    <property type="entry name" value="Glycosyl hydrolase domain, family 43"/>
    <property type="match status" value="1"/>
</dbReference>
<dbReference type="Gene3D" id="2.60.120.200">
    <property type="match status" value="1"/>
</dbReference>
<dbReference type="InterPro" id="IPR013320">
    <property type="entry name" value="ConA-like_dom_sf"/>
</dbReference>
<name>A0ABY3SL84_9BACL</name>
<proteinExistence type="predicted"/>
<dbReference type="EMBL" id="CP090978">
    <property type="protein sequence ID" value="UJF34822.1"/>
    <property type="molecule type" value="Genomic_DNA"/>
</dbReference>
<protein>
    <submittedName>
        <fullName evidence="4">LamG domain-containing protein</fullName>
    </submittedName>
</protein>
<feature type="signal peptide" evidence="3">
    <location>
        <begin position="1"/>
        <end position="30"/>
    </location>
</feature>
<evidence type="ECO:0000256" key="2">
    <source>
        <dbReference type="ARBA" id="ARBA00023295"/>
    </source>
</evidence>
<dbReference type="Proteomes" id="UP001649230">
    <property type="component" value="Chromosome"/>
</dbReference>
<dbReference type="RefSeq" id="WP_235121395.1">
    <property type="nucleotide sequence ID" value="NZ_CP090978.1"/>
</dbReference>
<keyword evidence="2" id="KW-0326">Glycosidase</keyword>
<evidence type="ECO:0000256" key="3">
    <source>
        <dbReference type="SAM" id="SignalP"/>
    </source>
</evidence>
<accession>A0ABY3SL84</accession>
<keyword evidence="5" id="KW-1185">Reference proteome</keyword>
<dbReference type="CDD" id="cd08983">
    <property type="entry name" value="GH43_Bt3655-like"/>
    <property type="match status" value="1"/>
</dbReference>
<dbReference type="Pfam" id="PF13385">
    <property type="entry name" value="Laminin_G_3"/>
    <property type="match status" value="1"/>
</dbReference>
<feature type="chain" id="PRO_5045267388" evidence="3">
    <location>
        <begin position="31"/>
        <end position="549"/>
    </location>
</feature>